<name>B0CUV8_LACBS</name>
<feature type="region of interest" description="Disordered" evidence="1">
    <location>
        <begin position="530"/>
        <end position="555"/>
    </location>
</feature>
<dbReference type="GeneID" id="6070747"/>
<feature type="compositionally biased region" description="Polar residues" evidence="1">
    <location>
        <begin position="469"/>
        <end position="496"/>
    </location>
</feature>
<dbReference type="RefSeq" id="XP_001874723.1">
    <property type="nucleotide sequence ID" value="XM_001874688.1"/>
</dbReference>
<feature type="region of interest" description="Disordered" evidence="1">
    <location>
        <begin position="178"/>
        <end position="197"/>
    </location>
</feature>
<dbReference type="STRING" id="486041.B0CUV8"/>
<dbReference type="EMBL" id="DS547092">
    <property type="protein sequence ID" value="EDR14164.1"/>
    <property type="molecule type" value="Genomic_DNA"/>
</dbReference>
<feature type="region of interest" description="Disordered" evidence="1">
    <location>
        <begin position="1"/>
        <end position="21"/>
    </location>
</feature>
<sequence length="764" mass="83145">MSESHIGKTFSSKEAKSTALSWTPVDAFQEEAFGKFKGIDEMTIPSPQPGASAPFQPPVEISNTATSNVLELDQSDNSAVLGTSLSAANSGDALVQEDISNQMAPRSSDFSYSFEENSSAMVHDCSTPNKDTEIILANLSDFLDEVHASECGAPDALTEPMASGLHRDVQDSIHADQEFTDKGGSEPPSSPLHAVQPLFSSDSLDCPTVELLPSPCSSPALISCSALNSPSSQISHDNQATLCGEVDVDILELDPLADGRRFHNDSSPPCSAQTKPLSFFWLPIKPVSSVSPKHLTKMQDSPDSPGGAWFGDSLVATQVLTQDVRIDPAEKGGLVSSPSPSEETSSNPVPRREPLSSFDELKQEDDVCQPLSSSPTEASGAYPSSPVDQDSIDTLDPQDVPLPSSSPPMTSSSPPSSSPPTSPFASPLTSFWHPSPSSADGTSGALQDNQDADPFIINDKQIVQRDASDQPNFYQSSDCIVSQKSSESLHATQMSLLPQPKRPTAAAQKLQHEKLARPFRSPIVTDNKFIPNPFFLPKNPKDSRRTPHQEAEKKVIPQSTAIAHAESAETKDPKIKYRTQRAASQFKSPLAAGSEQPASLVRLTPTIQALERKLQILKRAVKVKADMSEDVLECLVRKWTEAGREVAWEVWEHVKDNATTDDWRENRGGSCERKRPFEDDWGWDGRGDQKKLKAEEQQRHWGWSVVPIRPDEREEVTTADGECDAVRDDSFGEQPHGTLGMMLKQLGISPETLGWNEDEDLFVD</sequence>
<accession>B0CUV8</accession>
<dbReference type="AlphaFoldDB" id="B0CUV8"/>
<evidence type="ECO:0000313" key="3">
    <source>
        <dbReference type="Proteomes" id="UP000001194"/>
    </source>
</evidence>
<feature type="compositionally biased region" description="Basic and acidic residues" evidence="1">
    <location>
        <begin position="539"/>
        <end position="555"/>
    </location>
</feature>
<dbReference type="Proteomes" id="UP000001194">
    <property type="component" value="Unassembled WGS sequence"/>
</dbReference>
<feature type="compositionally biased region" description="Low complexity" evidence="1">
    <location>
        <begin position="401"/>
        <end position="415"/>
    </location>
</feature>
<dbReference type="HOGENOM" id="CLU_365260_0_0_1"/>
<gene>
    <name evidence="2" type="ORF">LACBIDRAFT_321987</name>
</gene>
<evidence type="ECO:0000256" key="1">
    <source>
        <dbReference type="SAM" id="MobiDB-lite"/>
    </source>
</evidence>
<feature type="region of interest" description="Disordered" evidence="1">
    <location>
        <begin position="40"/>
        <end position="65"/>
    </location>
</feature>
<feature type="region of interest" description="Disordered" evidence="1">
    <location>
        <begin position="329"/>
        <end position="513"/>
    </location>
</feature>
<organism evidence="3">
    <name type="scientific">Laccaria bicolor (strain S238N-H82 / ATCC MYA-4686)</name>
    <name type="common">Bicoloured deceiver</name>
    <name type="synonym">Laccaria laccata var. bicolor</name>
    <dbReference type="NCBI Taxonomy" id="486041"/>
    <lineage>
        <taxon>Eukaryota</taxon>
        <taxon>Fungi</taxon>
        <taxon>Dikarya</taxon>
        <taxon>Basidiomycota</taxon>
        <taxon>Agaricomycotina</taxon>
        <taxon>Agaricomycetes</taxon>
        <taxon>Agaricomycetidae</taxon>
        <taxon>Agaricales</taxon>
        <taxon>Agaricineae</taxon>
        <taxon>Hydnangiaceae</taxon>
        <taxon>Laccaria</taxon>
    </lineage>
</organism>
<feature type="compositionally biased region" description="Polar residues" evidence="1">
    <location>
        <begin position="435"/>
        <end position="449"/>
    </location>
</feature>
<reference evidence="2 3" key="1">
    <citation type="journal article" date="2008" name="Nature">
        <title>The genome of Laccaria bicolor provides insights into mycorrhizal symbiosis.</title>
        <authorList>
            <person name="Martin F."/>
            <person name="Aerts A."/>
            <person name="Ahren D."/>
            <person name="Brun A."/>
            <person name="Danchin E.G.J."/>
            <person name="Duchaussoy F."/>
            <person name="Gibon J."/>
            <person name="Kohler A."/>
            <person name="Lindquist E."/>
            <person name="Pereda V."/>
            <person name="Salamov A."/>
            <person name="Shapiro H.J."/>
            <person name="Wuyts J."/>
            <person name="Blaudez D."/>
            <person name="Buee M."/>
            <person name="Brokstein P."/>
            <person name="Canbaeck B."/>
            <person name="Cohen D."/>
            <person name="Courty P.E."/>
            <person name="Coutinho P.M."/>
            <person name="Delaruelle C."/>
            <person name="Detter J.C."/>
            <person name="Deveau A."/>
            <person name="DiFazio S."/>
            <person name="Duplessis S."/>
            <person name="Fraissinet-Tachet L."/>
            <person name="Lucic E."/>
            <person name="Frey-Klett P."/>
            <person name="Fourrey C."/>
            <person name="Feussner I."/>
            <person name="Gay G."/>
            <person name="Grimwood J."/>
            <person name="Hoegger P.J."/>
            <person name="Jain P."/>
            <person name="Kilaru S."/>
            <person name="Labbe J."/>
            <person name="Lin Y.C."/>
            <person name="Legue V."/>
            <person name="Le Tacon F."/>
            <person name="Marmeisse R."/>
            <person name="Melayah D."/>
            <person name="Montanini B."/>
            <person name="Muratet M."/>
            <person name="Nehls U."/>
            <person name="Niculita-Hirzel H."/>
            <person name="Oudot-Le Secq M.P."/>
            <person name="Peter M."/>
            <person name="Quesneville H."/>
            <person name="Rajashekar B."/>
            <person name="Reich M."/>
            <person name="Rouhier N."/>
            <person name="Schmutz J."/>
            <person name="Yin T."/>
            <person name="Chalot M."/>
            <person name="Henrissat B."/>
            <person name="Kuees U."/>
            <person name="Lucas S."/>
            <person name="Van de Peer Y."/>
            <person name="Podila G.K."/>
            <person name="Polle A."/>
            <person name="Pukkila P.J."/>
            <person name="Richardson P.M."/>
            <person name="Rouze P."/>
            <person name="Sanders I.R."/>
            <person name="Stajich J.E."/>
            <person name="Tunlid A."/>
            <person name="Tuskan G."/>
            <person name="Grigoriev I.V."/>
        </authorList>
    </citation>
    <scope>NUCLEOTIDE SEQUENCE [LARGE SCALE GENOMIC DNA]</scope>
    <source>
        <strain evidence="3">S238N-H82 / ATCC MYA-4686</strain>
    </source>
</reference>
<protein>
    <submittedName>
        <fullName evidence="2">Predicted protein</fullName>
    </submittedName>
</protein>
<proteinExistence type="predicted"/>
<evidence type="ECO:0000313" key="2">
    <source>
        <dbReference type="EMBL" id="EDR14164.1"/>
    </source>
</evidence>
<feature type="compositionally biased region" description="Low complexity" evidence="1">
    <location>
        <begin position="335"/>
        <end position="349"/>
    </location>
</feature>
<dbReference type="KEGG" id="lbc:LACBIDRAFT_321987"/>
<dbReference type="Gene3D" id="6.10.140.1020">
    <property type="match status" value="1"/>
</dbReference>
<feature type="compositionally biased region" description="Basic and acidic residues" evidence="1">
    <location>
        <begin position="350"/>
        <end position="365"/>
    </location>
</feature>
<dbReference type="OrthoDB" id="27934at2759"/>
<dbReference type="InParanoid" id="B0CUV8"/>
<keyword evidence="3" id="KW-1185">Reference proteome</keyword>